<gene>
    <name evidence="3" type="primary">LOC107273763</name>
</gene>
<dbReference type="GeneID" id="107273763"/>
<feature type="compositionally biased region" description="Basic residues" evidence="1">
    <location>
        <begin position="37"/>
        <end position="55"/>
    </location>
</feature>
<dbReference type="Proteomes" id="UP000694920">
    <property type="component" value="Unplaced"/>
</dbReference>
<keyword evidence="3" id="KW-0418">Kinase</keyword>
<evidence type="ECO:0000313" key="3">
    <source>
        <dbReference type="RefSeq" id="XP_015607754.1"/>
    </source>
</evidence>
<name>A0AAJ7CEG8_CEPCN</name>
<feature type="compositionally biased region" description="Basic residues" evidence="1">
    <location>
        <begin position="14"/>
        <end position="25"/>
    </location>
</feature>
<feature type="region of interest" description="Disordered" evidence="1">
    <location>
        <begin position="1"/>
        <end position="135"/>
    </location>
</feature>
<accession>A0AAJ7CEG8</accession>
<dbReference type="KEGG" id="ccin:107273763"/>
<keyword evidence="2" id="KW-1185">Reference proteome</keyword>
<evidence type="ECO:0000313" key="2">
    <source>
        <dbReference type="Proteomes" id="UP000694920"/>
    </source>
</evidence>
<protein>
    <submittedName>
        <fullName evidence="3">Serine/threonine-protein kinase fray2</fullName>
    </submittedName>
</protein>
<keyword evidence="3" id="KW-0808">Transferase</keyword>
<feature type="compositionally biased region" description="Low complexity" evidence="1">
    <location>
        <begin position="26"/>
        <end position="35"/>
    </location>
</feature>
<organism evidence="2 3">
    <name type="scientific">Cephus cinctus</name>
    <name type="common">Wheat stem sawfly</name>
    <dbReference type="NCBI Taxonomy" id="211228"/>
    <lineage>
        <taxon>Eukaryota</taxon>
        <taxon>Metazoa</taxon>
        <taxon>Ecdysozoa</taxon>
        <taxon>Arthropoda</taxon>
        <taxon>Hexapoda</taxon>
        <taxon>Insecta</taxon>
        <taxon>Pterygota</taxon>
        <taxon>Neoptera</taxon>
        <taxon>Endopterygota</taxon>
        <taxon>Hymenoptera</taxon>
        <taxon>Cephoidea</taxon>
        <taxon>Cephidae</taxon>
        <taxon>Cephus</taxon>
    </lineage>
</organism>
<dbReference type="GO" id="GO:0016301">
    <property type="term" value="F:kinase activity"/>
    <property type="evidence" value="ECO:0007669"/>
    <property type="project" value="UniProtKB-KW"/>
</dbReference>
<dbReference type="AlphaFoldDB" id="A0AAJ7CEG8"/>
<feature type="compositionally biased region" description="Low complexity" evidence="1">
    <location>
        <begin position="109"/>
        <end position="119"/>
    </location>
</feature>
<reference evidence="3" key="1">
    <citation type="submission" date="2025-08" db="UniProtKB">
        <authorList>
            <consortium name="RefSeq"/>
        </authorList>
    </citation>
    <scope>IDENTIFICATION</scope>
</reference>
<proteinExistence type="predicted"/>
<evidence type="ECO:0000256" key="1">
    <source>
        <dbReference type="SAM" id="MobiDB-lite"/>
    </source>
</evidence>
<dbReference type="RefSeq" id="XP_015607754.1">
    <property type="nucleotide sequence ID" value="XM_015752268.2"/>
</dbReference>
<sequence>MAKYSSDSDSDRSSRHRRKHYRRSRSSSSDSSDSSPYRKRSSKHSKSKRRHRSRSRSRERDRSSRTYKSVRTSSRDRDRRRYRSRRSRSYSPDHSKKRTRSVSREKSTSRSSSSQSNVKTSDKGQIVLNKGPDDFSIEPRIKESVLDEINSDSFAPKHFSSSTQDKHNKLNNIVIDINADTIKIPVVTKISGLSDSIFHTSIIVDQDIRFDKWVKKLYTLRQKAILDSTHVTIT</sequence>